<dbReference type="GO" id="GO:0003677">
    <property type="term" value="F:DNA binding"/>
    <property type="evidence" value="ECO:0007669"/>
    <property type="project" value="UniProtKB-KW"/>
</dbReference>
<keyword evidence="2" id="KW-1185">Reference proteome</keyword>
<evidence type="ECO:0000313" key="2">
    <source>
        <dbReference type="Proteomes" id="UP000567067"/>
    </source>
</evidence>
<name>A0A7W3SVF5_9BACL</name>
<evidence type="ECO:0000313" key="1">
    <source>
        <dbReference type="EMBL" id="MBA9086985.1"/>
    </source>
</evidence>
<dbReference type="Gene3D" id="1.10.260.40">
    <property type="entry name" value="lambda repressor-like DNA-binding domains"/>
    <property type="match status" value="1"/>
</dbReference>
<dbReference type="InterPro" id="IPR010982">
    <property type="entry name" value="Lambda_DNA-bd_dom_sf"/>
</dbReference>
<dbReference type="InterPro" id="IPR001387">
    <property type="entry name" value="Cro/C1-type_HTH"/>
</dbReference>
<dbReference type="CDD" id="cd00093">
    <property type="entry name" value="HTH_XRE"/>
    <property type="match status" value="1"/>
</dbReference>
<dbReference type="EMBL" id="JACJIP010000025">
    <property type="protein sequence ID" value="MBA9086985.1"/>
    <property type="molecule type" value="Genomic_DNA"/>
</dbReference>
<gene>
    <name evidence="1" type="ORF">FHR92_003465</name>
</gene>
<dbReference type="SUPFAM" id="SSF47413">
    <property type="entry name" value="lambda repressor-like DNA-binding domains"/>
    <property type="match status" value="1"/>
</dbReference>
<reference evidence="1 2" key="1">
    <citation type="submission" date="2020-08" db="EMBL/GenBank/DDBJ databases">
        <title>Genomic Encyclopedia of Type Strains, Phase III (KMG-III): the genomes of soil and plant-associated and newly described type strains.</title>
        <authorList>
            <person name="Whitman W."/>
        </authorList>
    </citation>
    <scope>NUCLEOTIDE SEQUENCE [LARGE SCALE GENOMIC DNA]</scope>
    <source>
        <strain evidence="1 2">CECT 8693</strain>
    </source>
</reference>
<sequence>MTVSPKQARLLCEKTQREIAGILGVHRDTYMKWEKNPDVMPVGKAKEFASIVGRNVDEIFFSIMST</sequence>
<dbReference type="Proteomes" id="UP000567067">
    <property type="component" value="Unassembled WGS sequence"/>
</dbReference>
<protein>
    <submittedName>
        <fullName evidence="1">DNA-binding XRE family transcriptional regulator</fullName>
    </submittedName>
</protein>
<accession>A0A7W3SVF5</accession>
<organism evidence="1 2">
    <name type="scientific">Fontibacillus solani</name>
    <dbReference type="NCBI Taxonomy" id="1572857"/>
    <lineage>
        <taxon>Bacteria</taxon>
        <taxon>Bacillati</taxon>
        <taxon>Bacillota</taxon>
        <taxon>Bacilli</taxon>
        <taxon>Bacillales</taxon>
        <taxon>Paenibacillaceae</taxon>
        <taxon>Fontibacillus</taxon>
    </lineage>
</organism>
<keyword evidence="1" id="KW-0238">DNA-binding</keyword>
<proteinExistence type="predicted"/>
<comment type="caution">
    <text evidence="1">The sequence shown here is derived from an EMBL/GenBank/DDBJ whole genome shotgun (WGS) entry which is preliminary data.</text>
</comment>
<dbReference type="RefSeq" id="WP_182537580.1">
    <property type="nucleotide sequence ID" value="NZ_JACJIP010000025.1"/>
</dbReference>
<dbReference type="AlphaFoldDB" id="A0A7W3SVF5"/>